<protein>
    <submittedName>
        <fullName evidence="2">DsbA family oxidoreductase</fullName>
    </submittedName>
</protein>
<dbReference type="Gene3D" id="3.40.30.10">
    <property type="entry name" value="Glutaredoxin"/>
    <property type="match status" value="1"/>
</dbReference>
<sequence length="240" mass="27696">MKIEIWSDFACPFCYIGKRRLEQALENFQHREDVIIQYKSYELDPNATSNHDKTIHELLAHKYQIPIEQAIAMNEDIGAQATQVGLEFRFDTMKPVNTLDAHRLAKFAEANGKGKEMVERLLKAYFSESKHIADHETLISLGEEVDLCPKEIKQMLEGCKYTKMVRDEEDQAKQIGVQGVPFFVINEEYGVSGAQPSEVFLEILEKIWEESKQRKNIKVFTKNQETSFCTDDGCHIEETK</sequence>
<dbReference type="PANTHER" id="PTHR13887:SF41">
    <property type="entry name" value="THIOREDOXIN SUPERFAMILY PROTEIN"/>
    <property type="match status" value="1"/>
</dbReference>
<name>A0AB39HPD6_9BACI</name>
<dbReference type="AlphaFoldDB" id="A0AB39HPD6"/>
<dbReference type="RefSeq" id="WP_368653964.1">
    <property type="nucleotide sequence ID" value="NZ_CP162599.1"/>
</dbReference>
<dbReference type="CDD" id="cd03024">
    <property type="entry name" value="DsbA_FrnE"/>
    <property type="match status" value="1"/>
</dbReference>
<evidence type="ECO:0000259" key="1">
    <source>
        <dbReference type="Pfam" id="PF01323"/>
    </source>
</evidence>
<gene>
    <name evidence="2" type="ORF">AB4Y30_02620</name>
</gene>
<organism evidence="2">
    <name type="scientific">Ornithinibacillus sp. 4-3</name>
    <dbReference type="NCBI Taxonomy" id="3231488"/>
    <lineage>
        <taxon>Bacteria</taxon>
        <taxon>Bacillati</taxon>
        <taxon>Bacillota</taxon>
        <taxon>Bacilli</taxon>
        <taxon>Bacillales</taxon>
        <taxon>Bacillaceae</taxon>
        <taxon>Ornithinibacillus</taxon>
    </lineage>
</organism>
<evidence type="ECO:0000313" key="2">
    <source>
        <dbReference type="EMBL" id="XDK33282.1"/>
    </source>
</evidence>
<dbReference type="GO" id="GO:0016491">
    <property type="term" value="F:oxidoreductase activity"/>
    <property type="evidence" value="ECO:0007669"/>
    <property type="project" value="InterPro"/>
</dbReference>
<dbReference type="InterPro" id="IPR036249">
    <property type="entry name" value="Thioredoxin-like_sf"/>
</dbReference>
<dbReference type="SUPFAM" id="SSF52833">
    <property type="entry name" value="Thioredoxin-like"/>
    <property type="match status" value="1"/>
</dbReference>
<feature type="domain" description="DSBA-like thioredoxin" evidence="1">
    <location>
        <begin position="3"/>
        <end position="204"/>
    </location>
</feature>
<accession>A0AB39HPD6</accession>
<dbReference type="Pfam" id="PF01323">
    <property type="entry name" value="DSBA"/>
    <property type="match status" value="1"/>
</dbReference>
<reference evidence="2" key="1">
    <citation type="submission" date="2024-07" db="EMBL/GenBank/DDBJ databases">
        <title>Halotolerant mesophilic bacterium Ornithinibacillus sp. 4-3, sp. nov., isolated from soil.</title>
        <authorList>
            <person name="Sidarenka A.V."/>
            <person name="Guliayeva D.E."/>
            <person name="Leanovich S.I."/>
            <person name="Hileuskaya K.S."/>
            <person name="Akhremchuk A.E."/>
            <person name="Sikolenko M.A."/>
            <person name="Valentovich L.N."/>
        </authorList>
    </citation>
    <scope>NUCLEOTIDE SEQUENCE</scope>
    <source>
        <strain evidence="2">4-3</strain>
    </source>
</reference>
<dbReference type="EMBL" id="CP162599">
    <property type="protein sequence ID" value="XDK33282.1"/>
    <property type="molecule type" value="Genomic_DNA"/>
</dbReference>
<dbReference type="PANTHER" id="PTHR13887">
    <property type="entry name" value="GLUTATHIONE S-TRANSFERASE KAPPA"/>
    <property type="match status" value="1"/>
</dbReference>
<proteinExistence type="predicted"/>
<dbReference type="InterPro" id="IPR001853">
    <property type="entry name" value="DSBA-like_thioredoxin_dom"/>
</dbReference>